<name>A0A2M7W1A5_9BACT</name>
<reference evidence="5" key="1">
    <citation type="submission" date="2017-09" db="EMBL/GenBank/DDBJ databases">
        <title>Depth-based differentiation of microbial function through sediment-hosted aquifers and enrichment of novel symbionts in the deep terrestrial subsurface.</title>
        <authorList>
            <person name="Probst A.J."/>
            <person name="Ladd B."/>
            <person name="Jarett J.K."/>
            <person name="Geller-Mcgrath D.E."/>
            <person name="Sieber C.M.K."/>
            <person name="Emerson J.B."/>
            <person name="Anantharaman K."/>
            <person name="Thomas B.C."/>
            <person name="Malmstrom R."/>
            <person name="Stieglmeier M."/>
            <person name="Klingl A."/>
            <person name="Woyke T."/>
            <person name="Ryan C.M."/>
            <person name="Banfield J.F."/>
        </authorList>
    </citation>
    <scope>NUCLEOTIDE SEQUENCE [LARGE SCALE GENOMIC DNA]</scope>
</reference>
<dbReference type="PANTHER" id="PTHR43694">
    <property type="entry name" value="RIBONUCLEASE J"/>
    <property type="match status" value="1"/>
</dbReference>
<organism evidence="4 5">
    <name type="scientific">Candidatus Dojkabacteria bacterium CG_4_10_14_0_2_um_filter_Dojkabacteria_WS6_41_15</name>
    <dbReference type="NCBI Taxonomy" id="2014249"/>
    <lineage>
        <taxon>Bacteria</taxon>
        <taxon>Candidatus Dojkabacteria</taxon>
    </lineage>
</organism>
<evidence type="ECO:0000259" key="2">
    <source>
        <dbReference type="Pfam" id="PF17770"/>
    </source>
</evidence>
<feature type="domain" description="Zn-dependent metallo-hydrolase RNA specificity" evidence="1">
    <location>
        <begin position="253"/>
        <end position="306"/>
    </location>
</feature>
<dbReference type="PANTHER" id="PTHR43694:SF1">
    <property type="entry name" value="RIBONUCLEASE J"/>
    <property type="match status" value="1"/>
</dbReference>
<dbReference type="Pfam" id="PF17770">
    <property type="entry name" value="RNase_J_C"/>
    <property type="match status" value="1"/>
</dbReference>
<comment type="caution">
    <text evidence="4">The sequence shown here is derived from an EMBL/GenBank/DDBJ whole genome shotgun (WGS) entry which is preliminary data.</text>
</comment>
<dbReference type="Gene3D" id="3.60.15.10">
    <property type="entry name" value="Ribonuclease Z/Hydroxyacylglutathione hydrolase-like"/>
    <property type="match status" value="2"/>
</dbReference>
<dbReference type="InterPro" id="IPR055132">
    <property type="entry name" value="RNase_J_b_CASP"/>
</dbReference>
<evidence type="ECO:0000259" key="3">
    <source>
        <dbReference type="Pfam" id="PF22505"/>
    </source>
</evidence>
<dbReference type="EMBL" id="PFQB01000107">
    <property type="protein sequence ID" value="PJA12646.1"/>
    <property type="molecule type" value="Genomic_DNA"/>
</dbReference>
<dbReference type="InterPro" id="IPR036866">
    <property type="entry name" value="RibonucZ/Hydroxyglut_hydro"/>
</dbReference>
<evidence type="ECO:0000259" key="1">
    <source>
        <dbReference type="Pfam" id="PF07521"/>
    </source>
</evidence>
<protein>
    <submittedName>
        <fullName evidence="4">Uncharacterized protein</fullName>
    </submittedName>
</protein>
<dbReference type="InterPro" id="IPR011108">
    <property type="entry name" value="RMMBL"/>
</dbReference>
<dbReference type="Pfam" id="PF22505">
    <property type="entry name" value="RNase_J_b_CASP"/>
    <property type="match status" value="1"/>
</dbReference>
<feature type="domain" description="Ribonuclease J beta-CASP" evidence="3">
    <location>
        <begin position="121"/>
        <end position="244"/>
    </location>
</feature>
<dbReference type="Proteomes" id="UP000228952">
    <property type="component" value="Unassembled WGS sequence"/>
</dbReference>
<dbReference type="Pfam" id="PF07521">
    <property type="entry name" value="RMMBL"/>
    <property type="match status" value="1"/>
</dbReference>
<dbReference type="SUPFAM" id="SSF56281">
    <property type="entry name" value="Metallo-hydrolase/oxidoreductase"/>
    <property type="match status" value="1"/>
</dbReference>
<dbReference type="InterPro" id="IPR041636">
    <property type="entry name" value="RNase_J_C"/>
</dbReference>
<evidence type="ECO:0000313" key="5">
    <source>
        <dbReference type="Proteomes" id="UP000228952"/>
    </source>
</evidence>
<proteinExistence type="predicted"/>
<gene>
    <name evidence="4" type="ORF">COX64_04425</name>
</gene>
<evidence type="ECO:0000313" key="4">
    <source>
        <dbReference type="EMBL" id="PJA12646.1"/>
    </source>
</evidence>
<sequence>KDKLAESRKDKQAKLYTVAKDDILKFGDVQISFFHVTHSIPQAYGVCFHTPEGRVVYTGDYKLDETPINDIPTEMGKIKELGRKGVLVALLDSTNAFEKGKSNSELYIRDVLEEQIRKAPGRVIVATFSSLVTRQSGLIDVAKKLNKKVFVSGRSLESNIKIAMRIGYIHPQANVMLGRNDLDKHPDNKLLILSTGSQGEEFASLTRIAKGTHKTISLKKTDTVIMSSSVIPTKVMEVQNLMDAIARRGVRIINTRLMDVHSSGHPNQEDMKEMALALNAKYNIPVHGFTSFAAQHRQVLKEAGINESSVFIPVEGQVFAFENGIIKHEKKVAADPIYAVGDMILEDGAQIIAERKALAKDGIVVVSLVLEKGKVTKVSTVVKGIDAEDKQKSVLAEIKQRIAGLRGKVSDEKAVKKEIYARVGAFFHKVLRRYPIIIVDVAHE</sequence>
<accession>A0A2M7W1A5</accession>
<feature type="domain" description="Ribonuclease J C-terminal" evidence="2">
    <location>
        <begin position="351"/>
        <end position="439"/>
    </location>
</feature>
<feature type="non-terminal residue" evidence="4">
    <location>
        <position position="1"/>
    </location>
</feature>
<dbReference type="AlphaFoldDB" id="A0A2M7W1A5"/>
<dbReference type="Gene3D" id="3.10.20.580">
    <property type="match status" value="1"/>
</dbReference>